<dbReference type="NCBIfam" id="NF009089">
    <property type="entry name" value="PRK12425.1"/>
    <property type="match status" value="1"/>
</dbReference>
<feature type="binding site" description="in site B" evidence="5">
    <location>
        <begin position="127"/>
        <end position="130"/>
    </location>
    <ligand>
        <name>substrate</name>
    </ligand>
</feature>
<evidence type="ECO:0000313" key="9">
    <source>
        <dbReference type="Proteomes" id="UP000198784"/>
    </source>
</evidence>
<dbReference type="GO" id="GO:0005737">
    <property type="term" value="C:cytoplasm"/>
    <property type="evidence" value="ECO:0007669"/>
    <property type="project" value="UniProtKB-SubCell"/>
</dbReference>
<keyword evidence="5" id="KW-0816">Tricarboxylic acid cycle</keyword>
<dbReference type="InterPro" id="IPR018951">
    <property type="entry name" value="Fumarase_C_C"/>
</dbReference>
<feature type="binding site" evidence="5">
    <location>
        <position position="185"/>
    </location>
    <ligand>
        <name>substrate</name>
    </ligand>
</feature>
<comment type="subcellular location">
    <subcellularLocation>
        <location evidence="5">Cytoplasm</location>
    </subcellularLocation>
</comment>
<evidence type="ECO:0000256" key="3">
    <source>
        <dbReference type="ARBA" id="ARBA00011881"/>
    </source>
</evidence>
<comment type="miscellaneous">
    <text evidence="5">There are 2 substrate-binding sites: the catalytic A site, and the non-catalytic B site that may play a role in the transfer of substrate or product between the active site and the solvent. Alternatively, the B site may bind allosteric effectors.</text>
</comment>
<protein>
    <recommendedName>
        <fullName evidence="5">Fumarate hydratase class II</fullName>
        <shortName evidence="5">Fumarase C</shortName>
        <ecNumber evidence="5">4.2.1.2</ecNumber>
    </recommendedName>
    <alternativeName>
        <fullName evidence="5">Aerobic fumarase</fullName>
    </alternativeName>
    <alternativeName>
        <fullName evidence="5">Iron-independent fumarase</fullName>
    </alternativeName>
</protein>
<dbReference type="InterPro" id="IPR005677">
    <property type="entry name" value="Fum_hydII"/>
</dbReference>
<dbReference type="EMBL" id="FOWX01000001">
    <property type="protein sequence ID" value="SFO83297.1"/>
    <property type="molecule type" value="Genomic_DNA"/>
</dbReference>
<feature type="binding site" evidence="5">
    <location>
        <begin position="96"/>
        <end position="98"/>
    </location>
    <ligand>
        <name>substrate</name>
    </ligand>
</feature>
<evidence type="ECO:0000313" key="8">
    <source>
        <dbReference type="EMBL" id="SFO83297.1"/>
    </source>
</evidence>
<proteinExistence type="inferred from homology"/>
<feature type="active site" description="Proton donor/acceptor" evidence="5">
    <location>
        <position position="186"/>
    </location>
</feature>
<dbReference type="Gene3D" id="1.10.40.30">
    <property type="entry name" value="Fumarase/aspartase (C-terminal domain)"/>
    <property type="match status" value="1"/>
</dbReference>
<name>A0A1I5KEA5_9PSED</name>
<comment type="similarity">
    <text evidence="1">Belongs to the class-II fumarase/aspartase family. Aspartase subfamily.</text>
</comment>
<dbReference type="Proteomes" id="UP000198784">
    <property type="component" value="Unassembled WGS sequence"/>
</dbReference>
<dbReference type="EC" id="4.2.1.2" evidence="5"/>
<dbReference type="PANTHER" id="PTHR11444:SF1">
    <property type="entry name" value="FUMARATE HYDRATASE, MITOCHONDRIAL"/>
    <property type="match status" value="1"/>
</dbReference>
<accession>A0A1I5KEA5</accession>
<dbReference type="NCBIfam" id="TIGR00979">
    <property type="entry name" value="fumC_II"/>
    <property type="match status" value="1"/>
</dbReference>
<dbReference type="InterPro" id="IPR024083">
    <property type="entry name" value="Fumarase/histidase_N"/>
</dbReference>
<dbReference type="FunFam" id="1.10.275.10:FF:000001">
    <property type="entry name" value="Fumarate hydratase, mitochondrial"/>
    <property type="match status" value="1"/>
</dbReference>
<dbReference type="HAMAP" id="MF_00743">
    <property type="entry name" value="FumaraseC"/>
    <property type="match status" value="1"/>
</dbReference>
<dbReference type="InterPro" id="IPR022761">
    <property type="entry name" value="Fumarate_lyase_N"/>
</dbReference>
<dbReference type="PANTHER" id="PTHR11444">
    <property type="entry name" value="ASPARTATEAMMONIA/ARGININOSUCCINATE/ADENYLOSUCCINATE LYASE"/>
    <property type="match status" value="1"/>
</dbReference>
<sequence length="461" mass="48481">MNRTETDSLGPIEVPATAYWGAQTQRSLINFAIGEERMPLAVLHALALIKKAAARVNARIGDLPLDIARLIEQAADEVLAGQHDAQFPLAVWQTGSGTQSNMNVNEVIAGRANELAGGPRGGKSPVHPNDHVNRAQSSNDSFPTAMHIAAAGAVQHDLLPALAELSGGLAEQAARHGKLLKTGRTHMMDATPITFGQELSAFVAQLEHAERAIRTTLPAVCELAQGGTAVGTGLNSPQGFAVAIAAELAALSGLPLVSAPNKFAALAGHEPLTSLSGALKTLAVALMKIANDLRLLGSGPRAGFAEVKLPANEPGSSIMPGKVNPTQCEALSMLACQVLGNDVTIGFAASQGHLQLNVFKPVIIHNLLQSIRLLADGCRNFQQHCIADMQPDSQMMAAHLERGLMLVTALNPHIGYDKAAEIAKKAYTEGLTLRAAALALGYVSDEQFDLWVRPESMLGAR</sequence>
<evidence type="ECO:0000256" key="5">
    <source>
        <dbReference type="HAMAP-Rule" id="MF_00743"/>
    </source>
</evidence>
<comment type="function">
    <text evidence="5">Involved in the TCA cycle. Catalyzes the stereospecific interconversion of fumarate to L-malate.</text>
</comment>
<feature type="domain" description="Fumarase C C-terminal" evidence="7">
    <location>
        <begin position="406"/>
        <end position="458"/>
    </location>
</feature>
<dbReference type="GO" id="GO:0004333">
    <property type="term" value="F:fumarate hydratase activity"/>
    <property type="evidence" value="ECO:0007669"/>
    <property type="project" value="UniProtKB-UniRule"/>
</dbReference>
<reference evidence="9" key="1">
    <citation type="submission" date="2016-10" db="EMBL/GenBank/DDBJ databases">
        <authorList>
            <person name="Varghese N."/>
            <person name="Submissions S."/>
        </authorList>
    </citation>
    <scope>NUCLEOTIDE SEQUENCE [LARGE SCALE GENOMIC DNA]</scope>
    <source>
        <strain evidence="9">DSM 17834</strain>
    </source>
</reference>
<feature type="domain" description="Fumarate lyase N-terminal" evidence="6">
    <location>
        <begin position="10"/>
        <end position="340"/>
    </location>
</feature>
<feature type="active site" evidence="5">
    <location>
        <position position="316"/>
    </location>
</feature>
<dbReference type="PRINTS" id="PR00149">
    <property type="entry name" value="FUMRATELYASE"/>
</dbReference>
<dbReference type="OrthoDB" id="9802809at2"/>
<dbReference type="Pfam" id="PF10415">
    <property type="entry name" value="FumaraseC_C"/>
    <property type="match status" value="1"/>
</dbReference>
<keyword evidence="9" id="KW-1185">Reference proteome</keyword>
<dbReference type="InterPro" id="IPR000362">
    <property type="entry name" value="Fumarate_lyase_fam"/>
</dbReference>
<gene>
    <name evidence="5" type="primary">fumC</name>
    <name evidence="8" type="ORF">SAMN05216190_101194</name>
</gene>
<dbReference type="FunFam" id="1.10.40.30:FF:000002">
    <property type="entry name" value="Fumarate hydratase class II"/>
    <property type="match status" value="1"/>
</dbReference>
<dbReference type="GO" id="GO:0006099">
    <property type="term" value="P:tricarboxylic acid cycle"/>
    <property type="evidence" value="ECO:0007669"/>
    <property type="project" value="UniProtKB-UniRule"/>
</dbReference>
<feature type="site" description="Important for catalytic activity" evidence="5">
    <location>
        <position position="329"/>
    </location>
</feature>
<evidence type="ECO:0000259" key="7">
    <source>
        <dbReference type="Pfam" id="PF10415"/>
    </source>
</evidence>
<dbReference type="PRINTS" id="PR00145">
    <property type="entry name" value="ARGSUCLYASE"/>
</dbReference>
<dbReference type="PROSITE" id="PS00163">
    <property type="entry name" value="FUMARATE_LYASES"/>
    <property type="match status" value="1"/>
</dbReference>
<dbReference type="InterPro" id="IPR008948">
    <property type="entry name" value="L-Aspartase-like"/>
</dbReference>
<comment type="catalytic activity">
    <reaction evidence="5">
        <text>(S)-malate = fumarate + H2O</text>
        <dbReference type="Rhea" id="RHEA:12460"/>
        <dbReference type="ChEBI" id="CHEBI:15377"/>
        <dbReference type="ChEBI" id="CHEBI:15589"/>
        <dbReference type="ChEBI" id="CHEBI:29806"/>
        <dbReference type="EC" id="4.2.1.2"/>
    </reaction>
</comment>
<dbReference type="FunFam" id="1.20.200.10:FF:000001">
    <property type="entry name" value="Fumarate hydratase, mitochondrial"/>
    <property type="match status" value="1"/>
</dbReference>
<dbReference type="Gene3D" id="1.10.275.10">
    <property type="entry name" value="Fumarase/aspartase (N-terminal domain)"/>
    <property type="match status" value="1"/>
</dbReference>
<evidence type="ECO:0000259" key="6">
    <source>
        <dbReference type="Pfam" id="PF00206"/>
    </source>
</evidence>
<dbReference type="SUPFAM" id="SSF48557">
    <property type="entry name" value="L-aspartase-like"/>
    <property type="match status" value="1"/>
</dbReference>
<dbReference type="CDD" id="cd01362">
    <property type="entry name" value="Fumarase_classII"/>
    <property type="match status" value="1"/>
</dbReference>
<feature type="binding site" evidence="5">
    <location>
        <begin position="322"/>
        <end position="324"/>
    </location>
    <ligand>
        <name>substrate</name>
    </ligand>
</feature>
<keyword evidence="4 5" id="KW-0456">Lyase</keyword>
<dbReference type="UniPathway" id="UPA00223">
    <property type="reaction ID" value="UER01007"/>
</dbReference>
<dbReference type="GO" id="GO:0006108">
    <property type="term" value="P:malate metabolic process"/>
    <property type="evidence" value="ECO:0007669"/>
    <property type="project" value="TreeGrafter"/>
</dbReference>
<comment type="similarity">
    <text evidence="2 5">Belongs to the class-II fumarase/aspartase family. Fumarase subfamily.</text>
</comment>
<dbReference type="STRING" id="289003.SAMN05216190_101194"/>
<comment type="pathway">
    <text evidence="5">Carbohydrate metabolism; tricarboxylic acid cycle; (S)-malate from fumarate: step 1/1.</text>
</comment>
<evidence type="ECO:0000256" key="4">
    <source>
        <dbReference type="ARBA" id="ARBA00023239"/>
    </source>
</evidence>
<organism evidence="8 9">
    <name type="scientific">Pseudomonas borbori</name>
    <dbReference type="NCBI Taxonomy" id="289003"/>
    <lineage>
        <taxon>Bacteria</taxon>
        <taxon>Pseudomonadati</taxon>
        <taxon>Pseudomonadota</taxon>
        <taxon>Gammaproteobacteria</taxon>
        <taxon>Pseudomonadales</taxon>
        <taxon>Pseudomonadaceae</taxon>
        <taxon>Pseudomonas</taxon>
    </lineage>
</organism>
<dbReference type="AlphaFoldDB" id="A0A1I5KEA5"/>
<evidence type="ECO:0000256" key="2">
    <source>
        <dbReference type="ARBA" id="ARBA00009084"/>
    </source>
</evidence>
<feature type="binding site" evidence="5">
    <location>
        <begin position="137"/>
        <end position="139"/>
    </location>
    <ligand>
        <name>substrate</name>
    </ligand>
</feature>
<dbReference type="RefSeq" id="WP_090496875.1">
    <property type="nucleotide sequence ID" value="NZ_FOWX01000001.1"/>
</dbReference>
<keyword evidence="5" id="KW-0963">Cytoplasm</keyword>
<dbReference type="Pfam" id="PF00206">
    <property type="entry name" value="Lyase_1"/>
    <property type="match status" value="1"/>
</dbReference>
<evidence type="ECO:0000256" key="1">
    <source>
        <dbReference type="ARBA" id="ARBA00005596"/>
    </source>
</evidence>
<dbReference type="GO" id="GO:0006106">
    <property type="term" value="P:fumarate metabolic process"/>
    <property type="evidence" value="ECO:0007669"/>
    <property type="project" value="InterPro"/>
</dbReference>
<dbReference type="InterPro" id="IPR020557">
    <property type="entry name" value="Fumarate_lyase_CS"/>
</dbReference>
<comment type="subunit">
    <text evidence="3 5">Homotetramer.</text>
</comment>
<dbReference type="Gene3D" id="1.20.200.10">
    <property type="entry name" value="Fumarase/aspartase (Central domain)"/>
    <property type="match status" value="1"/>
</dbReference>
<feature type="binding site" evidence="5">
    <location>
        <position position="317"/>
    </location>
    <ligand>
        <name>substrate</name>
    </ligand>
</feature>